<gene>
    <name evidence="1" type="ORF">SAMN05216588_12611</name>
</gene>
<protein>
    <recommendedName>
        <fullName evidence="3">Bacteriophage lambda head decoration protein D</fullName>
    </recommendedName>
</protein>
<evidence type="ECO:0000313" key="2">
    <source>
        <dbReference type="Proteomes" id="UP000198606"/>
    </source>
</evidence>
<dbReference type="AlphaFoldDB" id="A0A1G8NTL7"/>
<dbReference type="EMBL" id="FNDG01000026">
    <property type="protein sequence ID" value="SDI83611.1"/>
    <property type="molecule type" value="Genomic_DNA"/>
</dbReference>
<evidence type="ECO:0000313" key="1">
    <source>
        <dbReference type="EMBL" id="SDI83611.1"/>
    </source>
</evidence>
<reference evidence="1 2" key="1">
    <citation type="submission" date="2016-10" db="EMBL/GenBank/DDBJ databases">
        <authorList>
            <person name="de Groot N.N."/>
        </authorList>
    </citation>
    <scope>NUCLEOTIDE SEQUENCE [LARGE SCALE GENOMIC DNA]</scope>
    <source>
        <strain evidence="1 2">LMG 18387</strain>
    </source>
</reference>
<evidence type="ECO:0008006" key="3">
    <source>
        <dbReference type="Google" id="ProtNLM"/>
    </source>
</evidence>
<proteinExistence type="predicted"/>
<name>A0A1G8NTL7_9GAMM</name>
<accession>A0A1G8NTL7</accession>
<dbReference type="RefSeq" id="WP_084308513.1">
    <property type="nucleotide sequence ID" value="NZ_FNDG01000026.1"/>
</dbReference>
<dbReference type="STRING" id="29435.SAMN05216588_12611"/>
<organism evidence="1 2">
    <name type="scientific">Phytopseudomonas flavescens</name>
    <dbReference type="NCBI Taxonomy" id="29435"/>
    <lineage>
        <taxon>Bacteria</taxon>
        <taxon>Pseudomonadati</taxon>
        <taxon>Pseudomonadota</taxon>
        <taxon>Gammaproteobacteria</taxon>
        <taxon>Pseudomonadales</taxon>
        <taxon>Pseudomonadaceae</taxon>
        <taxon>Phytopseudomonas</taxon>
    </lineage>
</organism>
<dbReference type="Proteomes" id="UP000198606">
    <property type="component" value="Unassembled WGS sequence"/>
</dbReference>
<sequence length="134" mass="14006">MPLTTDRNTARMDTDLVVVAVGANVRIFAGALLVANAGGFAVPGHQAAGLKYIGRAEESVDNRGGAAGGRSVQIRRSKAFKWDNDGSVTQTHLFRTAYIVDDATVAADDANGARSVAGQIVAIDPDGVWVEQSH</sequence>